<dbReference type="InterPro" id="IPR029016">
    <property type="entry name" value="GAF-like_dom_sf"/>
</dbReference>
<organism evidence="6 7">
    <name type="scientific">Chitinasiproducens palmae</name>
    <dbReference type="NCBI Taxonomy" id="1770053"/>
    <lineage>
        <taxon>Bacteria</taxon>
        <taxon>Pseudomonadati</taxon>
        <taxon>Pseudomonadota</taxon>
        <taxon>Betaproteobacteria</taxon>
        <taxon>Burkholderiales</taxon>
        <taxon>Burkholderiaceae</taxon>
        <taxon>Chitinasiproducens</taxon>
    </lineage>
</organism>
<evidence type="ECO:0000259" key="4">
    <source>
        <dbReference type="PROSITE" id="PS51077"/>
    </source>
</evidence>
<evidence type="ECO:0000313" key="7">
    <source>
        <dbReference type="Proteomes" id="UP000243719"/>
    </source>
</evidence>
<dbReference type="Gene3D" id="1.10.10.10">
    <property type="entry name" value="Winged helix-like DNA-binding domain superfamily/Winged helix DNA-binding domain"/>
    <property type="match status" value="1"/>
</dbReference>
<dbReference type="GO" id="GO:0003700">
    <property type="term" value="F:DNA-binding transcription factor activity"/>
    <property type="evidence" value="ECO:0007669"/>
    <property type="project" value="TreeGrafter"/>
</dbReference>
<evidence type="ECO:0000259" key="5">
    <source>
        <dbReference type="PROSITE" id="PS51078"/>
    </source>
</evidence>
<dbReference type="InterPro" id="IPR036390">
    <property type="entry name" value="WH_DNA-bd_sf"/>
</dbReference>
<dbReference type="Pfam" id="PF01614">
    <property type="entry name" value="IclR_C"/>
    <property type="match status" value="1"/>
</dbReference>
<keyword evidence="7" id="KW-1185">Reference proteome</keyword>
<dbReference type="Pfam" id="PF09339">
    <property type="entry name" value="HTH_IclR"/>
    <property type="match status" value="1"/>
</dbReference>
<dbReference type="PROSITE" id="PS51078">
    <property type="entry name" value="ICLR_ED"/>
    <property type="match status" value="1"/>
</dbReference>
<dbReference type="Gene3D" id="3.30.450.40">
    <property type="match status" value="1"/>
</dbReference>
<dbReference type="SUPFAM" id="SSF55781">
    <property type="entry name" value="GAF domain-like"/>
    <property type="match status" value="1"/>
</dbReference>
<keyword evidence="2 6" id="KW-0238">DNA-binding</keyword>
<keyword evidence="3" id="KW-0804">Transcription</keyword>
<dbReference type="InterPro" id="IPR005471">
    <property type="entry name" value="Tscrpt_reg_IclR_N"/>
</dbReference>
<reference evidence="7" key="1">
    <citation type="submission" date="2016-09" db="EMBL/GenBank/DDBJ databases">
        <authorList>
            <person name="Varghese N."/>
            <person name="Submissions S."/>
        </authorList>
    </citation>
    <scope>NUCLEOTIDE SEQUENCE [LARGE SCALE GENOMIC DNA]</scope>
    <source>
        <strain evidence="7">JS23</strain>
    </source>
</reference>
<dbReference type="Proteomes" id="UP000243719">
    <property type="component" value="Unassembled WGS sequence"/>
</dbReference>
<accession>A0A1H2PTV2</accession>
<dbReference type="InterPro" id="IPR050707">
    <property type="entry name" value="HTH_MetabolicPath_Reg"/>
</dbReference>
<evidence type="ECO:0000313" key="6">
    <source>
        <dbReference type="EMBL" id="SDV50571.1"/>
    </source>
</evidence>
<dbReference type="InterPro" id="IPR014757">
    <property type="entry name" value="Tscrpt_reg_IclR_C"/>
</dbReference>
<protein>
    <submittedName>
        <fullName evidence="6">DNA-binding transcriptional regulator, IclR family</fullName>
    </submittedName>
</protein>
<dbReference type="SMART" id="SM00346">
    <property type="entry name" value="HTH_ICLR"/>
    <property type="match status" value="1"/>
</dbReference>
<dbReference type="PANTHER" id="PTHR30136">
    <property type="entry name" value="HELIX-TURN-HELIX TRANSCRIPTIONAL REGULATOR, ICLR FAMILY"/>
    <property type="match status" value="1"/>
</dbReference>
<dbReference type="GO" id="GO:0045892">
    <property type="term" value="P:negative regulation of DNA-templated transcription"/>
    <property type="evidence" value="ECO:0007669"/>
    <property type="project" value="TreeGrafter"/>
</dbReference>
<dbReference type="GO" id="GO:0003677">
    <property type="term" value="F:DNA binding"/>
    <property type="evidence" value="ECO:0007669"/>
    <property type="project" value="UniProtKB-KW"/>
</dbReference>
<evidence type="ECO:0000256" key="2">
    <source>
        <dbReference type="ARBA" id="ARBA00023125"/>
    </source>
</evidence>
<feature type="domain" description="IclR-ED" evidence="5">
    <location>
        <begin position="71"/>
        <end position="257"/>
    </location>
</feature>
<dbReference type="SUPFAM" id="SSF46785">
    <property type="entry name" value="Winged helix' DNA-binding domain"/>
    <property type="match status" value="1"/>
</dbReference>
<dbReference type="EMBL" id="FNLO01000012">
    <property type="protein sequence ID" value="SDV50571.1"/>
    <property type="molecule type" value="Genomic_DNA"/>
</dbReference>
<feature type="domain" description="HTH iclR-type" evidence="4">
    <location>
        <begin position="8"/>
        <end position="70"/>
    </location>
</feature>
<dbReference type="InterPro" id="IPR036388">
    <property type="entry name" value="WH-like_DNA-bd_sf"/>
</dbReference>
<sequence>MSDERRGIGSIEVGGKLLHALVDNGAPLSLGELAKRAGMSSAKAHPYLVSYGKIGLVQQDPITGQYELGSFALQMGLISLQMLDPIRIAIPEVITLGGQLGHTAAIASLGTYGPTIVFINESSQPIHVNIRAGTAMPLLRTSTGRSFAAYLAPTEVERLLASEPPHESQFGGRYKALTRKEIDKMLAEVREHGMSRAVDEPVSGISSVAAPVFDRHGKIILVVTSIGPSGTLDARWDSLIAHDLKQCARRISARLGHNERASPSGQG</sequence>
<dbReference type="PANTHER" id="PTHR30136:SF8">
    <property type="entry name" value="TRANSCRIPTIONAL REGULATORY PROTEIN"/>
    <property type="match status" value="1"/>
</dbReference>
<keyword evidence="1" id="KW-0805">Transcription regulation</keyword>
<dbReference type="PROSITE" id="PS51077">
    <property type="entry name" value="HTH_ICLR"/>
    <property type="match status" value="1"/>
</dbReference>
<gene>
    <name evidence="6" type="ORF">SAMN05216551_11293</name>
</gene>
<evidence type="ECO:0000256" key="3">
    <source>
        <dbReference type="ARBA" id="ARBA00023163"/>
    </source>
</evidence>
<evidence type="ECO:0000256" key="1">
    <source>
        <dbReference type="ARBA" id="ARBA00023015"/>
    </source>
</evidence>
<dbReference type="STRING" id="1770053.SAMN05216551_11293"/>
<dbReference type="OrthoDB" id="8524622at2"/>
<dbReference type="RefSeq" id="WP_091911647.1">
    <property type="nucleotide sequence ID" value="NZ_FNLO01000012.1"/>
</dbReference>
<name>A0A1H2PTV2_9BURK</name>
<dbReference type="AlphaFoldDB" id="A0A1H2PTV2"/>
<proteinExistence type="predicted"/>